<comment type="subcellular location">
    <subcellularLocation>
        <location evidence="1">Nucleus</location>
    </subcellularLocation>
</comment>
<keyword evidence="3" id="KW-0863">Zinc-finger</keyword>
<feature type="domain" description="HAT C-terminal dimerisation" evidence="6">
    <location>
        <begin position="268"/>
        <end position="312"/>
    </location>
</feature>
<evidence type="ECO:0000256" key="1">
    <source>
        <dbReference type="ARBA" id="ARBA00004123"/>
    </source>
</evidence>
<evidence type="ECO:0000313" key="7">
    <source>
        <dbReference type="EMBL" id="KRH00233.1"/>
    </source>
</evidence>
<dbReference type="Gramene" id="KRH00233">
    <property type="protein sequence ID" value="KRH00233"/>
    <property type="gene ID" value="GLYMA_18G200900"/>
</dbReference>
<dbReference type="GO" id="GO:0008270">
    <property type="term" value="F:zinc ion binding"/>
    <property type="evidence" value="ECO:0007669"/>
    <property type="project" value="UniProtKB-KW"/>
</dbReference>
<dbReference type="PANTHER" id="PTHR46481:SF10">
    <property type="entry name" value="ZINC FINGER BED DOMAIN-CONTAINING PROTEIN 39"/>
    <property type="match status" value="1"/>
</dbReference>
<protein>
    <recommendedName>
        <fullName evidence="6">HAT C-terminal dimerisation domain-containing protein</fullName>
    </recommendedName>
</protein>
<dbReference type="PANTHER" id="PTHR46481">
    <property type="entry name" value="ZINC FINGER BED DOMAIN-CONTAINING PROTEIN 4"/>
    <property type="match status" value="1"/>
</dbReference>
<dbReference type="InterPro" id="IPR012337">
    <property type="entry name" value="RNaseH-like_sf"/>
</dbReference>
<proteinExistence type="predicted"/>
<keyword evidence="9" id="KW-1185">Reference proteome</keyword>
<dbReference type="eggNOG" id="KOG1121">
    <property type="taxonomic scope" value="Eukaryota"/>
</dbReference>
<dbReference type="GO" id="GO:0005634">
    <property type="term" value="C:nucleus"/>
    <property type="evidence" value="ECO:0007669"/>
    <property type="project" value="UniProtKB-SubCell"/>
</dbReference>
<dbReference type="InterPro" id="IPR008906">
    <property type="entry name" value="HATC_C_dom"/>
</dbReference>
<dbReference type="InParanoid" id="K7MTI5"/>
<dbReference type="EMBL" id="CM000851">
    <property type="protein sequence ID" value="KRH00233.1"/>
    <property type="molecule type" value="Genomic_DNA"/>
</dbReference>
<gene>
    <name evidence="7" type="ORF">GLYMA_18G200900</name>
</gene>
<reference evidence="8" key="2">
    <citation type="submission" date="2018-02" db="UniProtKB">
        <authorList>
            <consortium name="EnsemblPlants"/>
        </authorList>
    </citation>
    <scope>IDENTIFICATION</scope>
    <source>
        <strain evidence="8">Williams 82</strain>
    </source>
</reference>
<dbReference type="SUPFAM" id="SSF53098">
    <property type="entry name" value="Ribonuclease H-like"/>
    <property type="match status" value="1"/>
</dbReference>
<dbReference type="Pfam" id="PF05699">
    <property type="entry name" value="Dimer_Tnp_hAT"/>
    <property type="match status" value="1"/>
</dbReference>
<reference evidence="7" key="3">
    <citation type="submission" date="2018-07" db="EMBL/GenBank/DDBJ databases">
        <title>WGS assembly of Glycine max.</title>
        <authorList>
            <person name="Schmutz J."/>
            <person name="Cannon S."/>
            <person name="Schlueter J."/>
            <person name="Ma J."/>
            <person name="Mitros T."/>
            <person name="Nelson W."/>
            <person name="Hyten D."/>
            <person name="Song Q."/>
            <person name="Thelen J."/>
            <person name="Cheng J."/>
            <person name="Xu D."/>
            <person name="Hellsten U."/>
            <person name="May G."/>
            <person name="Yu Y."/>
            <person name="Sakurai T."/>
            <person name="Umezawa T."/>
            <person name="Bhattacharyya M."/>
            <person name="Sandhu D."/>
            <person name="Valliyodan B."/>
            <person name="Lindquist E."/>
            <person name="Peto M."/>
            <person name="Grant D."/>
            <person name="Shu S."/>
            <person name="Goodstein D."/>
            <person name="Barry K."/>
            <person name="Futrell-Griggs M."/>
            <person name="Abernathy B."/>
            <person name="Du J."/>
            <person name="Tian Z."/>
            <person name="Zhu L."/>
            <person name="Gill N."/>
            <person name="Joshi T."/>
            <person name="Libault M."/>
            <person name="Sethuraman A."/>
            <person name="Zhang X."/>
            <person name="Shinozaki K."/>
            <person name="Nguyen H."/>
            <person name="Wing R."/>
            <person name="Cregan P."/>
            <person name="Specht J."/>
            <person name="Grimwood J."/>
            <person name="Rokhsar D."/>
            <person name="Stacey G."/>
            <person name="Shoemaker R."/>
            <person name="Jackson S."/>
        </authorList>
    </citation>
    <scope>NUCLEOTIDE SEQUENCE</scope>
    <source>
        <tissue evidence="7">Callus</tissue>
    </source>
</reference>
<dbReference type="GO" id="GO:0046983">
    <property type="term" value="F:protein dimerization activity"/>
    <property type="evidence" value="ECO:0007669"/>
    <property type="project" value="InterPro"/>
</dbReference>
<evidence type="ECO:0000256" key="3">
    <source>
        <dbReference type="ARBA" id="ARBA00022771"/>
    </source>
</evidence>
<keyword evidence="4" id="KW-0862">Zinc</keyword>
<dbReference type="Proteomes" id="UP000008827">
    <property type="component" value="Chromosome 18"/>
</dbReference>
<name>K7MTI5_SOYBN</name>
<keyword evidence="2" id="KW-0479">Metal-binding</keyword>
<dbReference type="AlphaFoldDB" id="K7MTI5"/>
<evidence type="ECO:0000259" key="6">
    <source>
        <dbReference type="Pfam" id="PF05699"/>
    </source>
</evidence>
<evidence type="ECO:0000256" key="2">
    <source>
        <dbReference type="ARBA" id="ARBA00022723"/>
    </source>
</evidence>
<dbReference type="HOGENOM" id="CLU_009123_1_2_1"/>
<accession>K7MTI5</accession>
<sequence>MIIEHDLVYSFVEYKRFRELILYLFPKAKIPSKCVATLRVNKLYENDKLKLKHVLSKLPDFFLLCGSDYFYIRCIAHILNLIVQEGLKVASSSIHKIRESIKYVKGSEGRMKTFKDCVAKVGGINTKMGLRLDVVTRWNSTFFMLEIALLHQCAFISLEFEDRGYLNCPTNEEWDRGEKLSWYLILLILHPIWISCNVYNMVLSFGCILDPHFKFGFFRFCYSKFGLDSMAIEAKLKIVKHKLYTLHNEYDFIQYENETLSGVNKSHLDTYLEEQKLSSQYHPNLDLWQFLKENKARFLELALMAYDILSIQL</sequence>
<dbReference type="PaxDb" id="3847-GLYMA18G43031.1"/>
<keyword evidence="5" id="KW-0539">Nucleus</keyword>
<evidence type="ECO:0000313" key="9">
    <source>
        <dbReference type="Proteomes" id="UP000008827"/>
    </source>
</evidence>
<dbReference type="InterPro" id="IPR052035">
    <property type="entry name" value="ZnF_BED_domain_contain"/>
</dbReference>
<evidence type="ECO:0000256" key="4">
    <source>
        <dbReference type="ARBA" id="ARBA00022833"/>
    </source>
</evidence>
<reference evidence="7 8" key="1">
    <citation type="journal article" date="2010" name="Nature">
        <title>Genome sequence of the palaeopolyploid soybean.</title>
        <authorList>
            <person name="Schmutz J."/>
            <person name="Cannon S.B."/>
            <person name="Schlueter J."/>
            <person name="Ma J."/>
            <person name="Mitros T."/>
            <person name="Nelson W."/>
            <person name="Hyten D.L."/>
            <person name="Song Q."/>
            <person name="Thelen J.J."/>
            <person name="Cheng J."/>
            <person name="Xu D."/>
            <person name="Hellsten U."/>
            <person name="May G.D."/>
            <person name="Yu Y."/>
            <person name="Sakurai T."/>
            <person name="Umezawa T."/>
            <person name="Bhattacharyya M.K."/>
            <person name="Sandhu D."/>
            <person name="Valliyodan B."/>
            <person name="Lindquist E."/>
            <person name="Peto M."/>
            <person name="Grant D."/>
            <person name="Shu S."/>
            <person name="Goodstein D."/>
            <person name="Barry K."/>
            <person name="Futrell-Griggs M."/>
            <person name="Abernathy B."/>
            <person name="Du J."/>
            <person name="Tian Z."/>
            <person name="Zhu L."/>
            <person name="Gill N."/>
            <person name="Joshi T."/>
            <person name="Libault M."/>
            <person name="Sethuraman A."/>
            <person name="Zhang X.-C."/>
            <person name="Shinozaki K."/>
            <person name="Nguyen H.T."/>
            <person name="Wing R.A."/>
            <person name="Cregan P."/>
            <person name="Specht J."/>
            <person name="Grimwood J."/>
            <person name="Rokhsar D."/>
            <person name="Stacey G."/>
            <person name="Shoemaker R.C."/>
            <person name="Jackson S.A."/>
        </authorList>
    </citation>
    <scope>NUCLEOTIDE SEQUENCE</scope>
    <source>
        <strain evidence="8">cv. Williams 82</strain>
        <tissue evidence="7">Callus</tissue>
    </source>
</reference>
<dbReference type="EnsemblPlants" id="KRH00233">
    <property type="protein sequence ID" value="KRH00233"/>
    <property type="gene ID" value="GLYMA_18G200900"/>
</dbReference>
<organism evidence="7">
    <name type="scientific">Glycine max</name>
    <name type="common">Soybean</name>
    <name type="synonym">Glycine hispida</name>
    <dbReference type="NCBI Taxonomy" id="3847"/>
    <lineage>
        <taxon>Eukaryota</taxon>
        <taxon>Viridiplantae</taxon>
        <taxon>Streptophyta</taxon>
        <taxon>Embryophyta</taxon>
        <taxon>Tracheophyta</taxon>
        <taxon>Spermatophyta</taxon>
        <taxon>Magnoliopsida</taxon>
        <taxon>eudicotyledons</taxon>
        <taxon>Gunneridae</taxon>
        <taxon>Pentapetalae</taxon>
        <taxon>rosids</taxon>
        <taxon>fabids</taxon>
        <taxon>Fabales</taxon>
        <taxon>Fabaceae</taxon>
        <taxon>Papilionoideae</taxon>
        <taxon>50 kb inversion clade</taxon>
        <taxon>NPAAA clade</taxon>
        <taxon>indigoferoid/millettioid clade</taxon>
        <taxon>Phaseoleae</taxon>
        <taxon>Glycine</taxon>
        <taxon>Glycine subgen. Soja</taxon>
    </lineage>
</organism>
<evidence type="ECO:0000256" key="5">
    <source>
        <dbReference type="ARBA" id="ARBA00023242"/>
    </source>
</evidence>
<evidence type="ECO:0000313" key="8">
    <source>
        <dbReference type="EnsemblPlants" id="KRH00233"/>
    </source>
</evidence>